<evidence type="ECO:0000256" key="1">
    <source>
        <dbReference type="SAM" id="MobiDB-lite"/>
    </source>
</evidence>
<name>A0ABW7JMP7_9NOCA</name>
<protein>
    <submittedName>
        <fullName evidence="2">Uncharacterized protein</fullName>
    </submittedName>
</protein>
<accession>A0ABW7JMP7</accession>
<comment type="caution">
    <text evidence="2">The sequence shown here is derived from an EMBL/GenBank/DDBJ whole genome shotgun (WGS) entry which is preliminary data.</text>
</comment>
<gene>
    <name evidence="2" type="ORF">ACHIPZ_09705</name>
</gene>
<proteinExistence type="predicted"/>
<reference evidence="2 3" key="1">
    <citation type="submission" date="2024-10" db="EMBL/GenBank/DDBJ databases">
        <authorList>
            <person name="Riesco R."/>
        </authorList>
    </citation>
    <scope>NUCLEOTIDE SEQUENCE [LARGE SCALE GENOMIC DNA]</scope>
    <source>
        <strain evidence="2 3">NCIMB 15449</strain>
    </source>
</reference>
<dbReference type="RefSeq" id="WP_395113967.1">
    <property type="nucleotide sequence ID" value="NZ_JBIMSO010000039.1"/>
</dbReference>
<dbReference type="Proteomes" id="UP001609175">
    <property type="component" value="Unassembled WGS sequence"/>
</dbReference>
<organism evidence="2 3">
    <name type="scientific">Antrihabitans spumae</name>
    <dbReference type="NCBI Taxonomy" id="3373370"/>
    <lineage>
        <taxon>Bacteria</taxon>
        <taxon>Bacillati</taxon>
        <taxon>Actinomycetota</taxon>
        <taxon>Actinomycetes</taxon>
        <taxon>Mycobacteriales</taxon>
        <taxon>Nocardiaceae</taxon>
        <taxon>Antrihabitans</taxon>
    </lineage>
</organism>
<sequence>MTISAFRTTHGAPEISAKNSAGAPRTHQFLDTLTVQANKINPTPTPHTTSANTLTIHHPVVVTPRDRQQVTRAENLGN</sequence>
<dbReference type="EMBL" id="JBIMSO010000039">
    <property type="protein sequence ID" value="MFH5208474.1"/>
    <property type="molecule type" value="Genomic_DNA"/>
</dbReference>
<evidence type="ECO:0000313" key="3">
    <source>
        <dbReference type="Proteomes" id="UP001609175"/>
    </source>
</evidence>
<feature type="region of interest" description="Disordered" evidence="1">
    <location>
        <begin position="1"/>
        <end position="25"/>
    </location>
</feature>
<evidence type="ECO:0000313" key="2">
    <source>
        <dbReference type="EMBL" id="MFH5208474.1"/>
    </source>
</evidence>